<accession>A0AC11EE59</accession>
<sequence>MGLALCALRLAASARGRISWKESPLRTEMGRHLAKKSTKPATAIKFNTNSTLTLLSEAIKHAQPALAPDPRPFGLWRGAGQPGAVRASQALRTAGEDTSRSRPHGAEARAAETVRRSGRSRGERDGSRESPRSAEVLPKMPTRSSARSPYQSPRLLGEGPGVSPLHQQVVRRWTSGRREPG</sequence>
<proteinExistence type="predicted"/>
<reference evidence="1" key="2">
    <citation type="submission" date="2025-08" db="UniProtKB">
        <authorList>
            <consortium name="Ensembl"/>
        </authorList>
    </citation>
    <scope>IDENTIFICATION</scope>
</reference>
<name>A0AC11EE59_SHEEP</name>
<organism evidence="1">
    <name type="scientific">Ovis aries</name>
    <name type="common">Sheep</name>
    <dbReference type="NCBI Taxonomy" id="9940"/>
    <lineage>
        <taxon>Eukaryota</taxon>
        <taxon>Metazoa</taxon>
        <taxon>Chordata</taxon>
        <taxon>Craniata</taxon>
        <taxon>Vertebrata</taxon>
        <taxon>Euteleostomi</taxon>
        <taxon>Mammalia</taxon>
        <taxon>Eutheria</taxon>
        <taxon>Laurasiatheria</taxon>
        <taxon>Artiodactyla</taxon>
        <taxon>Ruminantia</taxon>
        <taxon>Pecora</taxon>
        <taxon>Bovidae</taxon>
        <taxon>Caprinae</taxon>
        <taxon>Ovis</taxon>
    </lineage>
</organism>
<reference evidence="1" key="3">
    <citation type="submission" date="2025-09" db="UniProtKB">
        <authorList>
            <consortium name="Ensembl"/>
        </authorList>
    </citation>
    <scope>IDENTIFICATION</scope>
</reference>
<evidence type="ECO:0000313" key="1">
    <source>
        <dbReference type="Ensembl" id="ENSOARP00020056630.1"/>
    </source>
</evidence>
<reference evidence="1" key="1">
    <citation type="submission" date="2020-11" db="EMBL/GenBank/DDBJ databases">
        <authorList>
            <person name="Davenport K.M."/>
            <person name="Bickhart D.M."/>
            <person name="Smith T.P.L."/>
            <person name="Murdoch B.M."/>
            <person name="Rosen B.D."/>
        </authorList>
    </citation>
    <scope>NUCLEOTIDE SEQUENCE [LARGE SCALE GENOMIC DNA]</scope>
    <source>
        <strain evidence="1">OAR_USU_Benz2616</strain>
    </source>
</reference>
<dbReference type="Ensembl" id="ENSOART00020054220.1">
    <property type="protein sequence ID" value="ENSOARP00020056630.1"/>
    <property type="gene ID" value="ENSOARG00020028241.1"/>
</dbReference>
<protein>
    <submittedName>
        <fullName evidence="1">Uncharacterized protein</fullName>
    </submittedName>
</protein>